<feature type="transmembrane region" description="Helical" evidence="1">
    <location>
        <begin position="322"/>
        <end position="343"/>
    </location>
</feature>
<sequence length="408" mass="43568">MTTTDHRLRPLAGRDPQEQYRSSTPLELLYDLVFVVAFATAAEQAAHYLVERHVGTALAGFLTAVTAIVVAWTDYSWFTSAFDNDDWVFRIATMVQMVGVVVVSLGVEDMFASVDAGGAVDVKVMALGYIVMRLSMVSLWWRAHRDAPEAVMARVHITSIGVAQLGWTVLAFAGLPLSTFVLTGSGFLLLDVFGPWLAERKKPTPWHARHIAERYGLIILVTFGEGVFGTVAALNALVHAQHGWTADAVLLAVSGIGLTFGMWWMYFAAPWGEVLERHRERSAVWSVNHFLLLSATAATGAGLHAAASLLQGQSTLGRAGTVAAVAVPIAVYVGAVYTLGWVFLRKTDSVHCLLLAGTAVVLALAVALAAGGVGIAWCLVVLMGAPVISVVGHETVGKRHVADAVSGR</sequence>
<feature type="transmembrane region" description="Helical" evidence="1">
    <location>
        <begin position="217"/>
        <end position="237"/>
    </location>
</feature>
<dbReference type="RefSeq" id="WP_344672175.1">
    <property type="nucleotide sequence ID" value="NZ_BAAAQN010000111.1"/>
</dbReference>
<gene>
    <name evidence="2" type="ORF">GCM10009839_92850</name>
</gene>
<feature type="transmembrane region" description="Helical" evidence="1">
    <location>
        <begin position="374"/>
        <end position="392"/>
    </location>
</feature>
<proteinExistence type="predicted"/>
<accession>A0ABN2VMS3</accession>
<evidence type="ECO:0000313" key="2">
    <source>
        <dbReference type="EMBL" id="GAA2066464.1"/>
    </source>
</evidence>
<name>A0ABN2VMS3_9ACTN</name>
<feature type="transmembrane region" description="Helical" evidence="1">
    <location>
        <begin position="249"/>
        <end position="269"/>
    </location>
</feature>
<dbReference type="Pfam" id="PF06772">
    <property type="entry name" value="LtrA"/>
    <property type="match status" value="1"/>
</dbReference>
<protein>
    <submittedName>
        <fullName evidence="2">Low temperature requirement protein A</fullName>
    </submittedName>
</protein>
<dbReference type="Proteomes" id="UP001500751">
    <property type="component" value="Unassembled WGS sequence"/>
</dbReference>
<organism evidence="2 3">
    <name type="scientific">Catenulispora yoronensis</name>
    <dbReference type="NCBI Taxonomy" id="450799"/>
    <lineage>
        <taxon>Bacteria</taxon>
        <taxon>Bacillati</taxon>
        <taxon>Actinomycetota</taxon>
        <taxon>Actinomycetes</taxon>
        <taxon>Catenulisporales</taxon>
        <taxon>Catenulisporaceae</taxon>
        <taxon>Catenulispora</taxon>
    </lineage>
</organism>
<keyword evidence="1" id="KW-0472">Membrane</keyword>
<reference evidence="2 3" key="1">
    <citation type="journal article" date="2019" name="Int. J. Syst. Evol. Microbiol.">
        <title>The Global Catalogue of Microorganisms (GCM) 10K type strain sequencing project: providing services to taxonomists for standard genome sequencing and annotation.</title>
        <authorList>
            <consortium name="The Broad Institute Genomics Platform"/>
            <consortium name="The Broad Institute Genome Sequencing Center for Infectious Disease"/>
            <person name="Wu L."/>
            <person name="Ma J."/>
        </authorList>
    </citation>
    <scope>NUCLEOTIDE SEQUENCE [LARGE SCALE GENOMIC DNA]</scope>
    <source>
        <strain evidence="2 3">JCM 16014</strain>
    </source>
</reference>
<dbReference type="PANTHER" id="PTHR36840:SF1">
    <property type="entry name" value="BLL5714 PROTEIN"/>
    <property type="match status" value="1"/>
</dbReference>
<feature type="transmembrane region" description="Helical" evidence="1">
    <location>
        <begin position="87"/>
        <end position="106"/>
    </location>
</feature>
<keyword evidence="1" id="KW-0812">Transmembrane</keyword>
<comment type="caution">
    <text evidence="2">The sequence shown here is derived from an EMBL/GenBank/DDBJ whole genome shotgun (WGS) entry which is preliminary data.</text>
</comment>
<evidence type="ECO:0000313" key="3">
    <source>
        <dbReference type="Proteomes" id="UP001500751"/>
    </source>
</evidence>
<feature type="transmembrane region" description="Helical" evidence="1">
    <location>
        <begin position="179"/>
        <end position="197"/>
    </location>
</feature>
<dbReference type="PANTHER" id="PTHR36840">
    <property type="entry name" value="BLL5714 PROTEIN"/>
    <property type="match status" value="1"/>
</dbReference>
<feature type="transmembrane region" description="Helical" evidence="1">
    <location>
        <begin position="290"/>
        <end position="310"/>
    </location>
</feature>
<feature type="transmembrane region" description="Helical" evidence="1">
    <location>
        <begin position="56"/>
        <end position="75"/>
    </location>
</feature>
<keyword evidence="3" id="KW-1185">Reference proteome</keyword>
<feature type="transmembrane region" description="Helical" evidence="1">
    <location>
        <begin position="126"/>
        <end position="143"/>
    </location>
</feature>
<feature type="transmembrane region" description="Helical" evidence="1">
    <location>
        <begin position="350"/>
        <end position="368"/>
    </location>
</feature>
<dbReference type="EMBL" id="BAAAQN010000111">
    <property type="protein sequence ID" value="GAA2066464.1"/>
    <property type="molecule type" value="Genomic_DNA"/>
</dbReference>
<keyword evidence="1" id="KW-1133">Transmembrane helix</keyword>
<dbReference type="InterPro" id="IPR010640">
    <property type="entry name" value="Low_temperature_requirement_A"/>
</dbReference>
<evidence type="ECO:0000256" key="1">
    <source>
        <dbReference type="SAM" id="Phobius"/>
    </source>
</evidence>